<evidence type="ECO:0000313" key="6">
    <source>
        <dbReference type="Proteomes" id="UP000000925"/>
    </source>
</evidence>
<dbReference type="InterPro" id="IPR003439">
    <property type="entry name" value="ABC_transporter-like_ATP-bd"/>
</dbReference>
<dbReference type="GO" id="GO:0140359">
    <property type="term" value="F:ABC-type transporter activity"/>
    <property type="evidence" value="ECO:0007669"/>
    <property type="project" value="InterPro"/>
</dbReference>
<dbReference type="RefSeq" id="WP_013042819.1">
    <property type="nucleotide sequence ID" value="NC_014008.1"/>
</dbReference>
<keyword evidence="3" id="KW-0067">ATP-binding</keyword>
<dbReference type="Pfam" id="PF00005">
    <property type="entry name" value="ABC_tran"/>
    <property type="match status" value="1"/>
</dbReference>
<sequence length="374" mass="41035">MGDAAVSIQQLNKVYLDDKGKPSFHAVKGIDLDILDGEFMVLVGPSGCGKSTTLRMLAGLESITDGTISIGGKVVNDLSPKDRDIAMVFQNYALYPHMSLYDNMAFGLKLKKMDKAEIDRRIQEASEILGLTDLLQRKPKALSGGQRQRVAVGRAIVRHPKVFLFDEPLSNLDAKMRVSTRAEISKLHQKLGSTMVYVTHDQVEAMTMGDRITVMKDGDIMQVADPLTLFQQPENMFVASFIGSPPMNLLHGKIEAGPVFVEDSDGAVAPVHIPLQGDIATLAQTRIGQPTVFGIRPEHTSEQPLDGPTAGIELEIDIAEIMGEETYVHLKGAKHDLIARIHTSHRVQSGERLSIHLDLSKAKLFDPTTEQVIR</sequence>
<dbReference type="STRING" id="583355.Caka_1076"/>
<gene>
    <name evidence="5" type="ordered locus">Caka_1076</name>
</gene>
<dbReference type="KEGG" id="caa:Caka_1076"/>
<keyword evidence="1" id="KW-0813">Transport</keyword>
<dbReference type="GO" id="GO:0005524">
    <property type="term" value="F:ATP binding"/>
    <property type="evidence" value="ECO:0007669"/>
    <property type="project" value="UniProtKB-KW"/>
</dbReference>
<reference evidence="5 6" key="1">
    <citation type="journal article" date="2010" name="Stand. Genomic Sci.">
        <title>Complete genome sequence of Coraliomargarita akajimensis type strain (04OKA010-24).</title>
        <authorList>
            <person name="Mavromatis K."/>
            <person name="Abt B."/>
            <person name="Brambilla E."/>
            <person name="Lapidus A."/>
            <person name="Copeland A."/>
            <person name="Deshpande S."/>
            <person name="Nolan M."/>
            <person name="Lucas S."/>
            <person name="Tice H."/>
            <person name="Cheng J.F."/>
            <person name="Han C."/>
            <person name="Detter J.C."/>
            <person name="Woyke T."/>
            <person name="Goodwin L."/>
            <person name="Pitluck S."/>
            <person name="Held B."/>
            <person name="Brettin T."/>
            <person name="Tapia R."/>
            <person name="Ivanova N."/>
            <person name="Mikhailova N."/>
            <person name="Pati A."/>
            <person name="Liolios K."/>
            <person name="Chen A."/>
            <person name="Palaniappan K."/>
            <person name="Land M."/>
            <person name="Hauser L."/>
            <person name="Chang Y.J."/>
            <person name="Jeffries C.D."/>
            <person name="Rohde M."/>
            <person name="Goker M."/>
            <person name="Bristow J."/>
            <person name="Eisen J.A."/>
            <person name="Markowitz V."/>
            <person name="Hugenholtz P."/>
            <person name="Klenk H.P."/>
            <person name="Kyrpides N.C."/>
        </authorList>
    </citation>
    <scope>NUCLEOTIDE SEQUENCE [LARGE SCALE GENOMIC DNA]</scope>
    <source>
        <strain evidence="6">DSM 45221 / IAM 15411 / JCM 23193 / KCTC 12865</strain>
    </source>
</reference>
<dbReference type="PANTHER" id="PTHR43875:SF1">
    <property type="entry name" value="OSMOPROTECTIVE COMPOUNDS UPTAKE ATP-BINDING PROTEIN GGTA"/>
    <property type="match status" value="1"/>
</dbReference>
<organism evidence="5 6">
    <name type="scientific">Coraliomargarita akajimensis (strain DSM 45221 / IAM 15411 / JCM 23193 / KCTC 12865 / 04OKA010-24)</name>
    <dbReference type="NCBI Taxonomy" id="583355"/>
    <lineage>
        <taxon>Bacteria</taxon>
        <taxon>Pseudomonadati</taxon>
        <taxon>Verrucomicrobiota</taxon>
        <taxon>Opitutia</taxon>
        <taxon>Puniceicoccales</taxon>
        <taxon>Coraliomargaritaceae</taxon>
        <taxon>Coraliomargarita</taxon>
    </lineage>
</organism>
<dbReference type="SUPFAM" id="SSF50331">
    <property type="entry name" value="MOP-like"/>
    <property type="match status" value="1"/>
</dbReference>
<dbReference type="InterPro" id="IPR003593">
    <property type="entry name" value="AAA+_ATPase"/>
</dbReference>
<dbReference type="Gene3D" id="3.40.50.300">
    <property type="entry name" value="P-loop containing nucleotide triphosphate hydrolases"/>
    <property type="match status" value="1"/>
</dbReference>
<dbReference type="Gene3D" id="2.40.50.140">
    <property type="entry name" value="Nucleic acid-binding proteins"/>
    <property type="match status" value="1"/>
</dbReference>
<evidence type="ECO:0000313" key="5">
    <source>
        <dbReference type="EMBL" id="ADE54097.1"/>
    </source>
</evidence>
<dbReference type="CDD" id="cd03301">
    <property type="entry name" value="ABC_MalK_N"/>
    <property type="match status" value="1"/>
</dbReference>
<dbReference type="InterPro" id="IPR017871">
    <property type="entry name" value="ABC_transporter-like_CS"/>
</dbReference>
<dbReference type="GO" id="GO:0008643">
    <property type="term" value="P:carbohydrate transport"/>
    <property type="evidence" value="ECO:0007669"/>
    <property type="project" value="InterPro"/>
</dbReference>
<keyword evidence="6" id="KW-1185">Reference proteome</keyword>
<accession>D5EHQ6</accession>
<dbReference type="InterPro" id="IPR015855">
    <property type="entry name" value="ABC_transpr_MalK-like"/>
</dbReference>
<dbReference type="eggNOG" id="COG3842">
    <property type="taxonomic scope" value="Bacteria"/>
</dbReference>
<dbReference type="GO" id="GO:0055052">
    <property type="term" value="C:ATP-binding cassette (ABC) transporter complex, substrate-binding subunit-containing"/>
    <property type="evidence" value="ECO:0007669"/>
    <property type="project" value="TreeGrafter"/>
</dbReference>
<dbReference type="HOGENOM" id="CLU_000604_1_1_0"/>
<name>D5EHQ6_CORAD</name>
<dbReference type="InterPro" id="IPR008995">
    <property type="entry name" value="Mo/tungstate-bd_C_term_dom"/>
</dbReference>
<keyword evidence="2" id="KW-0547">Nucleotide-binding</keyword>
<dbReference type="InterPro" id="IPR012340">
    <property type="entry name" value="NA-bd_OB-fold"/>
</dbReference>
<dbReference type="PROSITE" id="PS00211">
    <property type="entry name" value="ABC_TRANSPORTER_1"/>
    <property type="match status" value="1"/>
</dbReference>
<evidence type="ECO:0000256" key="3">
    <source>
        <dbReference type="ARBA" id="ARBA00022840"/>
    </source>
</evidence>
<evidence type="ECO:0000256" key="2">
    <source>
        <dbReference type="ARBA" id="ARBA00022741"/>
    </source>
</evidence>
<dbReference type="InterPro" id="IPR047641">
    <property type="entry name" value="ABC_transpr_MalK/UgpC-like"/>
</dbReference>
<dbReference type="GO" id="GO:0016887">
    <property type="term" value="F:ATP hydrolysis activity"/>
    <property type="evidence" value="ECO:0007669"/>
    <property type="project" value="InterPro"/>
</dbReference>
<dbReference type="InterPro" id="IPR040582">
    <property type="entry name" value="OB_MalK-like"/>
</dbReference>
<proteinExistence type="predicted"/>
<dbReference type="Gene3D" id="2.40.50.100">
    <property type="match status" value="1"/>
</dbReference>
<dbReference type="AlphaFoldDB" id="D5EHQ6"/>
<dbReference type="SMART" id="SM00382">
    <property type="entry name" value="AAA"/>
    <property type="match status" value="1"/>
</dbReference>
<evidence type="ECO:0000259" key="4">
    <source>
        <dbReference type="PROSITE" id="PS50893"/>
    </source>
</evidence>
<dbReference type="NCBIfam" id="NF008653">
    <property type="entry name" value="PRK11650.1"/>
    <property type="match status" value="1"/>
</dbReference>
<dbReference type="PANTHER" id="PTHR43875">
    <property type="entry name" value="MALTODEXTRIN IMPORT ATP-BINDING PROTEIN MSMX"/>
    <property type="match status" value="1"/>
</dbReference>
<feature type="domain" description="ABC transporter" evidence="4">
    <location>
        <begin position="6"/>
        <end position="242"/>
    </location>
</feature>
<dbReference type="InterPro" id="IPR027417">
    <property type="entry name" value="P-loop_NTPase"/>
</dbReference>
<evidence type="ECO:0000256" key="1">
    <source>
        <dbReference type="ARBA" id="ARBA00022448"/>
    </source>
</evidence>
<dbReference type="Pfam" id="PF17912">
    <property type="entry name" value="OB_MalK"/>
    <property type="match status" value="1"/>
</dbReference>
<dbReference type="OrthoDB" id="9790614at2"/>
<dbReference type="Proteomes" id="UP000000925">
    <property type="component" value="Chromosome"/>
</dbReference>
<dbReference type="PROSITE" id="PS50893">
    <property type="entry name" value="ABC_TRANSPORTER_2"/>
    <property type="match status" value="1"/>
</dbReference>
<dbReference type="EMBL" id="CP001998">
    <property type="protein sequence ID" value="ADE54097.1"/>
    <property type="molecule type" value="Genomic_DNA"/>
</dbReference>
<dbReference type="SUPFAM" id="SSF52540">
    <property type="entry name" value="P-loop containing nucleoside triphosphate hydrolases"/>
    <property type="match status" value="1"/>
</dbReference>
<dbReference type="FunFam" id="3.40.50.300:FF:000042">
    <property type="entry name" value="Maltose/maltodextrin ABC transporter, ATP-binding protein"/>
    <property type="match status" value="1"/>
</dbReference>
<protein>
    <submittedName>
        <fullName evidence="5">ABC transporter related protein</fullName>
    </submittedName>
</protein>